<dbReference type="Gene3D" id="3.20.20.80">
    <property type="entry name" value="Glycosidases"/>
    <property type="match status" value="1"/>
</dbReference>
<dbReference type="GO" id="GO:0005975">
    <property type="term" value="P:carbohydrate metabolic process"/>
    <property type="evidence" value="ECO:0007669"/>
    <property type="project" value="InterPro"/>
</dbReference>
<feature type="domain" description="Beta-hexosaminidase bacterial type N-terminal" evidence="8">
    <location>
        <begin position="4"/>
        <end position="125"/>
    </location>
</feature>
<dbReference type="Pfam" id="PF02838">
    <property type="entry name" value="Glyco_hydro_20b"/>
    <property type="match status" value="1"/>
</dbReference>
<comment type="similarity">
    <text evidence="2">Belongs to the glycosyl hydrolase 20 family.</text>
</comment>
<dbReference type="Proteomes" id="UP000095706">
    <property type="component" value="Unassembled WGS sequence"/>
</dbReference>
<dbReference type="RefSeq" id="WP_055227263.1">
    <property type="nucleotide sequence ID" value="NZ_CYYV01000006.1"/>
</dbReference>
<dbReference type="InterPro" id="IPR015883">
    <property type="entry name" value="Glyco_hydro_20_cat"/>
</dbReference>
<dbReference type="InterPro" id="IPR025705">
    <property type="entry name" value="Beta_hexosaminidase_sua/sub"/>
</dbReference>
<dbReference type="EMBL" id="CYYV01000006">
    <property type="protein sequence ID" value="CUO15976.1"/>
    <property type="molecule type" value="Genomic_DNA"/>
</dbReference>
<keyword evidence="4 9" id="KW-0378">Hydrolase</keyword>
<evidence type="ECO:0000256" key="5">
    <source>
        <dbReference type="ARBA" id="ARBA00023295"/>
    </source>
</evidence>
<dbReference type="InterPro" id="IPR017853">
    <property type="entry name" value="GH"/>
</dbReference>
<evidence type="ECO:0000313" key="9">
    <source>
        <dbReference type="EMBL" id="CUO15976.1"/>
    </source>
</evidence>
<evidence type="ECO:0000259" key="7">
    <source>
        <dbReference type="Pfam" id="PF00728"/>
    </source>
</evidence>
<evidence type="ECO:0000256" key="2">
    <source>
        <dbReference type="ARBA" id="ARBA00006285"/>
    </source>
</evidence>
<dbReference type="GO" id="GO:0004563">
    <property type="term" value="F:beta-N-acetylhexosaminidase activity"/>
    <property type="evidence" value="ECO:0007669"/>
    <property type="project" value="UniProtKB-EC"/>
</dbReference>
<proteinExistence type="inferred from homology"/>
<dbReference type="Pfam" id="PF00728">
    <property type="entry name" value="Glyco_hydro_20"/>
    <property type="match status" value="1"/>
</dbReference>
<evidence type="ECO:0000256" key="3">
    <source>
        <dbReference type="ARBA" id="ARBA00012663"/>
    </source>
</evidence>
<dbReference type="PANTHER" id="PTHR22600">
    <property type="entry name" value="BETA-HEXOSAMINIDASE"/>
    <property type="match status" value="1"/>
</dbReference>
<keyword evidence="5 9" id="KW-0326">Glycosidase</keyword>
<dbReference type="EC" id="3.2.1.52" evidence="3"/>
<dbReference type="InterPro" id="IPR015882">
    <property type="entry name" value="HEX_bac_N"/>
</dbReference>
<evidence type="ECO:0000313" key="10">
    <source>
        <dbReference type="Proteomes" id="UP000095706"/>
    </source>
</evidence>
<feature type="domain" description="Glycoside hydrolase family 20 catalytic" evidence="7">
    <location>
        <begin position="132"/>
        <end position="368"/>
    </location>
</feature>
<evidence type="ECO:0000256" key="6">
    <source>
        <dbReference type="PIRSR" id="PIRSR625705-1"/>
    </source>
</evidence>
<dbReference type="SUPFAM" id="SSF51445">
    <property type="entry name" value="(Trans)glycosidases"/>
    <property type="match status" value="1"/>
</dbReference>
<evidence type="ECO:0000256" key="1">
    <source>
        <dbReference type="ARBA" id="ARBA00001231"/>
    </source>
</evidence>
<dbReference type="PRINTS" id="PR00738">
    <property type="entry name" value="GLHYDRLASE20"/>
</dbReference>
<evidence type="ECO:0000259" key="8">
    <source>
        <dbReference type="Pfam" id="PF02838"/>
    </source>
</evidence>
<name>A0A174CWK2_9FIRM</name>
<dbReference type="SUPFAM" id="SSF55545">
    <property type="entry name" value="beta-N-acetylhexosaminidase-like domain"/>
    <property type="match status" value="1"/>
</dbReference>
<dbReference type="PANTHER" id="PTHR22600:SF57">
    <property type="entry name" value="BETA-N-ACETYLHEXOSAMINIDASE"/>
    <property type="match status" value="1"/>
</dbReference>
<organism evidence="9 10">
    <name type="scientific">Fusicatenibacter saccharivorans</name>
    <dbReference type="NCBI Taxonomy" id="1150298"/>
    <lineage>
        <taxon>Bacteria</taxon>
        <taxon>Bacillati</taxon>
        <taxon>Bacillota</taxon>
        <taxon>Clostridia</taxon>
        <taxon>Lachnospirales</taxon>
        <taxon>Lachnospiraceae</taxon>
        <taxon>Fusicatenibacter</taxon>
    </lineage>
</organism>
<dbReference type="GO" id="GO:0016020">
    <property type="term" value="C:membrane"/>
    <property type="evidence" value="ECO:0007669"/>
    <property type="project" value="TreeGrafter"/>
</dbReference>
<gene>
    <name evidence="9" type="primary">exo I_1</name>
    <name evidence="9" type="ORF">ERS852406_01386</name>
</gene>
<comment type="catalytic activity">
    <reaction evidence="1">
        <text>Hydrolysis of terminal non-reducing N-acetyl-D-hexosamine residues in N-acetyl-beta-D-hexosaminides.</text>
        <dbReference type="EC" id="3.2.1.52"/>
    </reaction>
</comment>
<reference evidence="9 10" key="1">
    <citation type="submission" date="2015-09" db="EMBL/GenBank/DDBJ databases">
        <authorList>
            <consortium name="Pathogen Informatics"/>
        </authorList>
    </citation>
    <scope>NUCLEOTIDE SEQUENCE [LARGE SCALE GENOMIC DNA]</scope>
    <source>
        <strain evidence="9 10">2789STDY5608849</strain>
    </source>
</reference>
<dbReference type="InterPro" id="IPR029018">
    <property type="entry name" value="Hex-like_dom2"/>
</dbReference>
<accession>A0A174CWK2</accession>
<evidence type="ECO:0000256" key="4">
    <source>
        <dbReference type="ARBA" id="ARBA00022801"/>
    </source>
</evidence>
<feature type="active site" description="Proton donor" evidence="6">
    <location>
        <position position="283"/>
    </location>
</feature>
<dbReference type="GO" id="GO:0030203">
    <property type="term" value="P:glycosaminoglycan metabolic process"/>
    <property type="evidence" value="ECO:0007669"/>
    <property type="project" value="TreeGrafter"/>
</dbReference>
<sequence length="621" mass="70192">MIFLPQPSSLSYGEGTFTIHYDSRIFLDSESPAELFSAAQLLQQEIETQTGFRPAICRRHQPVGSHLIYLTASPELSREAYTLAVTPENITICGSLESGVLYGVQTLRQMIRQAGAVLPTVLISDKPAMENRGFYHDATRGRVPTLSYLKQLADTLSFYKINQLQLYIEHSYLFDDLTEMWRDDTPLTAEDILELDRYCKGLGIDLVPSLASFGHLYKLLCTKSYAHLCELEGSASAPFSFYDRQAHHTLDITNPESLSLAKHILSEYMQLFSSKYFNLCADETFDLGKGASRALAEEKGTTVIYTEFVTELANYITESGRTPMFWSDVISQEPEAYHLLPKNLICLHWDYASNVSSERLTRLANSGAEHLYVCPGVQGWNQLINKYHEAYENISRMARYGHERHAMGLLNTDWGDYGHINHPDFSRIGMIYGAAFSWNADILPEEEINRQISVLEFGDASGKLVSVLDLLCHQDAYPWRTAVMVQEALELHQDKEEAAELLRSCAEGDADAANASIDALCAVLYEKAGTVRPENRPMIYAYLLAADGLKVLNRLLPFLRASLLSEGTLPEKEDCFALAGDLERWLHSYKELWRTVSKESELYRIAHVFCWYADLLRDLNA</sequence>
<dbReference type="Gene3D" id="3.30.379.10">
    <property type="entry name" value="Chitobiase/beta-hexosaminidase domain 2-like"/>
    <property type="match status" value="1"/>
</dbReference>
<dbReference type="AlphaFoldDB" id="A0A174CWK2"/>
<protein>
    <recommendedName>
        <fullName evidence="3">beta-N-acetylhexosaminidase</fullName>
        <ecNumber evidence="3">3.2.1.52</ecNumber>
    </recommendedName>
</protein>